<evidence type="ECO:0000256" key="4">
    <source>
        <dbReference type="ARBA" id="ARBA00022679"/>
    </source>
</evidence>
<dbReference type="InterPro" id="IPR036890">
    <property type="entry name" value="HATPase_C_sf"/>
</dbReference>
<gene>
    <name evidence="8" type="ORF">GCM10007383_14310</name>
</gene>
<dbReference type="SMART" id="SM00387">
    <property type="entry name" value="HATPase_c"/>
    <property type="match status" value="1"/>
</dbReference>
<dbReference type="InterPro" id="IPR036097">
    <property type="entry name" value="HisK_dim/P_sf"/>
</dbReference>
<dbReference type="GO" id="GO:0016036">
    <property type="term" value="P:cellular response to phosphate starvation"/>
    <property type="evidence" value="ECO:0007669"/>
    <property type="project" value="TreeGrafter"/>
</dbReference>
<dbReference type="Proteomes" id="UP000634668">
    <property type="component" value="Unassembled WGS sequence"/>
</dbReference>
<protein>
    <recommendedName>
        <fullName evidence="2">histidine kinase</fullName>
        <ecNumber evidence="2">2.7.13.3</ecNumber>
    </recommendedName>
</protein>
<dbReference type="AlphaFoldDB" id="A0A918MKA8"/>
<keyword evidence="5" id="KW-0418">Kinase</keyword>
<dbReference type="Gene3D" id="1.10.287.130">
    <property type="match status" value="1"/>
</dbReference>
<feature type="domain" description="Histidine kinase" evidence="7">
    <location>
        <begin position="28"/>
        <end position="243"/>
    </location>
</feature>
<evidence type="ECO:0000256" key="6">
    <source>
        <dbReference type="ARBA" id="ARBA00023012"/>
    </source>
</evidence>
<dbReference type="PANTHER" id="PTHR45453:SF1">
    <property type="entry name" value="PHOSPHATE REGULON SENSOR PROTEIN PHOR"/>
    <property type="match status" value="1"/>
</dbReference>
<evidence type="ECO:0000256" key="1">
    <source>
        <dbReference type="ARBA" id="ARBA00000085"/>
    </source>
</evidence>
<dbReference type="InterPro" id="IPR003594">
    <property type="entry name" value="HATPase_dom"/>
</dbReference>
<evidence type="ECO:0000259" key="7">
    <source>
        <dbReference type="PROSITE" id="PS50109"/>
    </source>
</evidence>
<dbReference type="GO" id="GO:0004721">
    <property type="term" value="F:phosphoprotein phosphatase activity"/>
    <property type="evidence" value="ECO:0007669"/>
    <property type="project" value="TreeGrafter"/>
</dbReference>
<dbReference type="SUPFAM" id="SSF47384">
    <property type="entry name" value="Homodimeric domain of signal transducing histidine kinase"/>
    <property type="match status" value="1"/>
</dbReference>
<reference evidence="8" key="1">
    <citation type="journal article" date="2014" name="Int. J. Syst. Evol. Microbiol.">
        <title>Complete genome sequence of Corynebacterium casei LMG S-19264T (=DSM 44701T), isolated from a smear-ripened cheese.</title>
        <authorList>
            <consortium name="US DOE Joint Genome Institute (JGI-PGF)"/>
            <person name="Walter F."/>
            <person name="Albersmeier A."/>
            <person name="Kalinowski J."/>
            <person name="Ruckert C."/>
        </authorList>
    </citation>
    <scope>NUCLEOTIDE SEQUENCE</scope>
    <source>
        <strain evidence="8">KCTC 12113</strain>
    </source>
</reference>
<dbReference type="GO" id="GO:0005886">
    <property type="term" value="C:plasma membrane"/>
    <property type="evidence" value="ECO:0007669"/>
    <property type="project" value="TreeGrafter"/>
</dbReference>
<sequence length="244" mass="27960">MIKEVEELKAEIKRLKQENELKTGWISLLSHDFKEIFGNIMWLTEGIENESISKEDYFKLLPRITQDAKKSLQTVNDTSTWLKTQMNNFEPQSIALVAQDLFFQLKETFEVELKAKEIDLLYKGDESVTFKNDPFLVFFILKKLVNNAIKFSDSGKRIHFEIDRKNEDVVLSIVDYGMGMNLETKKSLFSFEGPIFQGTNGEVGAGLSLKIVRKFVSLMQGEIEVVSTENVGTKISIMLPDKTK</sequence>
<comment type="catalytic activity">
    <reaction evidence="1">
        <text>ATP + protein L-histidine = ADP + protein N-phospho-L-histidine.</text>
        <dbReference type="EC" id="2.7.13.3"/>
    </reaction>
</comment>
<keyword evidence="6" id="KW-0902">Two-component regulatory system</keyword>
<dbReference type="RefSeq" id="WP_026812559.1">
    <property type="nucleotide sequence ID" value="NZ_BMWP01000007.1"/>
</dbReference>
<keyword evidence="4" id="KW-0808">Transferase</keyword>
<comment type="caution">
    <text evidence="8">The sequence shown here is derived from an EMBL/GenBank/DDBJ whole genome shotgun (WGS) entry which is preliminary data.</text>
</comment>
<proteinExistence type="predicted"/>
<dbReference type="EC" id="2.7.13.3" evidence="2"/>
<dbReference type="PANTHER" id="PTHR45453">
    <property type="entry name" value="PHOSPHATE REGULON SENSOR PROTEIN PHOR"/>
    <property type="match status" value="1"/>
</dbReference>
<evidence type="ECO:0000256" key="3">
    <source>
        <dbReference type="ARBA" id="ARBA00022553"/>
    </source>
</evidence>
<name>A0A918MKA8_9FLAO</name>
<dbReference type="GO" id="GO:0000155">
    <property type="term" value="F:phosphorelay sensor kinase activity"/>
    <property type="evidence" value="ECO:0007669"/>
    <property type="project" value="InterPro"/>
</dbReference>
<evidence type="ECO:0000313" key="9">
    <source>
        <dbReference type="Proteomes" id="UP000634668"/>
    </source>
</evidence>
<evidence type="ECO:0000256" key="5">
    <source>
        <dbReference type="ARBA" id="ARBA00022777"/>
    </source>
</evidence>
<reference evidence="8" key="2">
    <citation type="submission" date="2020-09" db="EMBL/GenBank/DDBJ databases">
        <authorList>
            <person name="Sun Q."/>
            <person name="Kim S."/>
        </authorList>
    </citation>
    <scope>NUCLEOTIDE SEQUENCE</scope>
    <source>
        <strain evidence="8">KCTC 12113</strain>
    </source>
</reference>
<dbReference type="PRINTS" id="PR00344">
    <property type="entry name" value="BCTRLSENSOR"/>
</dbReference>
<keyword evidence="9" id="KW-1185">Reference proteome</keyword>
<dbReference type="Gene3D" id="3.30.565.10">
    <property type="entry name" value="Histidine kinase-like ATPase, C-terminal domain"/>
    <property type="match status" value="1"/>
</dbReference>
<keyword evidence="3" id="KW-0597">Phosphoprotein</keyword>
<dbReference type="InterPro" id="IPR050351">
    <property type="entry name" value="BphY/WalK/GraS-like"/>
</dbReference>
<dbReference type="SUPFAM" id="SSF55874">
    <property type="entry name" value="ATPase domain of HSP90 chaperone/DNA topoisomerase II/histidine kinase"/>
    <property type="match status" value="1"/>
</dbReference>
<accession>A0A918MKA8</accession>
<evidence type="ECO:0000313" key="8">
    <source>
        <dbReference type="EMBL" id="GGW30176.1"/>
    </source>
</evidence>
<dbReference type="InterPro" id="IPR005467">
    <property type="entry name" value="His_kinase_dom"/>
</dbReference>
<dbReference type="PROSITE" id="PS50109">
    <property type="entry name" value="HIS_KIN"/>
    <property type="match status" value="1"/>
</dbReference>
<dbReference type="EMBL" id="BMWP01000007">
    <property type="protein sequence ID" value="GGW30176.1"/>
    <property type="molecule type" value="Genomic_DNA"/>
</dbReference>
<evidence type="ECO:0000256" key="2">
    <source>
        <dbReference type="ARBA" id="ARBA00012438"/>
    </source>
</evidence>
<dbReference type="InterPro" id="IPR004358">
    <property type="entry name" value="Sig_transdc_His_kin-like_C"/>
</dbReference>
<organism evidence="8 9">
    <name type="scientific">Arenibacter certesii</name>
    <dbReference type="NCBI Taxonomy" id="228955"/>
    <lineage>
        <taxon>Bacteria</taxon>
        <taxon>Pseudomonadati</taxon>
        <taxon>Bacteroidota</taxon>
        <taxon>Flavobacteriia</taxon>
        <taxon>Flavobacteriales</taxon>
        <taxon>Flavobacteriaceae</taxon>
        <taxon>Arenibacter</taxon>
    </lineage>
</organism>
<dbReference type="Pfam" id="PF02518">
    <property type="entry name" value="HATPase_c"/>
    <property type="match status" value="1"/>
</dbReference>